<dbReference type="Pfam" id="PF02624">
    <property type="entry name" value="YcaO"/>
    <property type="match status" value="1"/>
</dbReference>
<organism evidence="2 3">
    <name type="scientific">Bradyrhizobium ivorense</name>
    <dbReference type="NCBI Taxonomy" id="2511166"/>
    <lineage>
        <taxon>Bacteria</taxon>
        <taxon>Pseudomonadati</taxon>
        <taxon>Pseudomonadota</taxon>
        <taxon>Alphaproteobacteria</taxon>
        <taxon>Hyphomicrobiales</taxon>
        <taxon>Nitrobacteraceae</taxon>
        <taxon>Bradyrhizobium</taxon>
    </lineage>
</organism>
<reference evidence="2" key="1">
    <citation type="submission" date="2019-02" db="EMBL/GenBank/DDBJ databases">
        <authorList>
            <person name="Pothier F.J."/>
        </authorList>
    </citation>
    <scope>NUCLEOTIDE SEQUENCE</scope>
    <source>
        <strain evidence="2">CI-1B</strain>
    </source>
</reference>
<accession>A0A508SXJ7</accession>
<dbReference type="EMBL" id="CAADFC020000004">
    <property type="protein sequence ID" value="VIO66556.1"/>
    <property type="molecule type" value="Genomic_DNA"/>
</dbReference>
<dbReference type="PROSITE" id="PS51664">
    <property type="entry name" value="YCAO"/>
    <property type="match status" value="1"/>
</dbReference>
<dbReference type="OrthoDB" id="109999at2"/>
<evidence type="ECO:0000313" key="3">
    <source>
        <dbReference type="Proteomes" id="UP000328092"/>
    </source>
</evidence>
<dbReference type="PANTHER" id="PTHR37809">
    <property type="entry name" value="RIBOSOMAL PROTEIN S12 METHYLTHIOTRANSFERASE ACCESSORY FACTOR YCAO"/>
    <property type="match status" value="1"/>
</dbReference>
<comment type="caution">
    <text evidence="2">The sequence shown here is derived from an EMBL/GenBank/DDBJ whole genome shotgun (WGS) entry which is preliminary data.</text>
</comment>
<dbReference type="Proteomes" id="UP000328092">
    <property type="component" value="Unassembled WGS sequence"/>
</dbReference>
<dbReference type="Gene3D" id="3.30.1330.230">
    <property type="match status" value="2"/>
</dbReference>
<evidence type="ECO:0000313" key="2">
    <source>
        <dbReference type="EMBL" id="VIO66556.1"/>
    </source>
</evidence>
<sequence length="431" mass="46407">MTEQSVRPAFMEVHLASPQGLALQGTVTDRFGPDITRAASLARRMFMLRSPWAPALRFMGAETTAEDIGDGVPPVVYSLSGSGERLEDAFVACVGEGIDRLAQIARPDDVHCVGTLAELAPRVPPALAMAVSDDLADQGLPQTTELAWMRGRRLGAAGERTDDVLVPADWTVRRAAVEQRLRPRSELSVGVAAGPSFEWAATRAVLELIERDAASLWWIGGRPGRSLPLDGAAMREAVRLLEFLRQQTQARVSWLLDITTDLEIPVIAALSCNRRGRQLAYGLAARLTLEEAARAAILELCQTELAIQLAELKRAEAGQDSLAASELAHLERDAAIDAGQCDLLHPRGPSTTQDRTAGDEPFQVLAQAMSVSGIETILIDMTRPRFGIPVVRAIAPALQLLPSSNVTERLKRACDDYGGGDRYTGGLALIG</sequence>
<dbReference type="AlphaFoldDB" id="A0A508SXJ7"/>
<dbReference type="InterPro" id="IPR003776">
    <property type="entry name" value="YcaO-like_dom"/>
</dbReference>
<protein>
    <recommendedName>
        <fullName evidence="1">YcaO domain-containing protein</fullName>
    </recommendedName>
</protein>
<keyword evidence="3" id="KW-1185">Reference proteome</keyword>
<dbReference type="RefSeq" id="WP_139858433.1">
    <property type="nucleotide sequence ID" value="NZ_CAADFC020000004.1"/>
</dbReference>
<proteinExistence type="predicted"/>
<feature type="domain" description="YcaO" evidence="1">
    <location>
        <begin position="81"/>
        <end position="431"/>
    </location>
</feature>
<evidence type="ECO:0000259" key="1">
    <source>
        <dbReference type="PROSITE" id="PS51664"/>
    </source>
</evidence>
<gene>
    <name evidence="2" type="ORF">CI1B_16780</name>
</gene>
<name>A0A508SXJ7_9BRAD</name>
<dbReference type="PANTHER" id="PTHR37809:SF1">
    <property type="entry name" value="RIBOSOMAL PROTEIN S12 METHYLTHIOTRANSFERASE ACCESSORY FACTOR YCAO"/>
    <property type="match status" value="1"/>
</dbReference>